<dbReference type="Proteomes" id="UP000494256">
    <property type="component" value="Unassembled WGS sequence"/>
</dbReference>
<comment type="subcellular location">
    <subcellularLocation>
        <location evidence="1">Cell membrane</location>
        <topology evidence="1">Multi-pass membrane protein</topology>
    </subcellularLocation>
</comment>
<comment type="similarity">
    <text evidence="2">Belongs to the glutamate-gated ion channel (TC 1.A.10.1) family.</text>
</comment>
<comment type="caution">
    <text evidence="11">The sequence shown here is derived from an EMBL/GenBank/DDBJ whole genome shotgun (WGS) entry which is preliminary data.</text>
</comment>
<evidence type="ECO:0000256" key="2">
    <source>
        <dbReference type="ARBA" id="ARBA00008685"/>
    </source>
</evidence>
<dbReference type="GO" id="GO:0005886">
    <property type="term" value="C:plasma membrane"/>
    <property type="evidence" value="ECO:0007669"/>
    <property type="project" value="UniProtKB-SubCell"/>
</dbReference>
<keyword evidence="8" id="KW-0325">Glycoprotein</keyword>
<evidence type="ECO:0000256" key="1">
    <source>
        <dbReference type="ARBA" id="ARBA00004651"/>
    </source>
</evidence>
<reference evidence="11 12" key="1">
    <citation type="submission" date="2020-04" db="EMBL/GenBank/DDBJ databases">
        <authorList>
            <person name="Wallbank WR R."/>
            <person name="Pardo Diaz C."/>
            <person name="Kozak K."/>
            <person name="Martin S."/>
            <person name="Jiggins C."/>
            <person name="Moest M."/>
            <person name="Warren A I."/>
            <person name="Byers J.R.P. K."/>
            <person name="Montejo-Kovacevich G."/>
            <person name="Yen C E."/>
        </authorList>
    </citation>
    <scope>NUCLEOTIDE SEQUENCE [LARGE SCALE GENOMIC DNA]</scope>
</reference>
<dbReference type="InterPro" id="IPR052192">
    <property type="entry name" value="Insect_Ionotropic_Sensory_Rcpt"/>
</dbReference>
<keyword evidence="7" id="KW-0675">Receptor</keyword>
<evidence type="ECO:0000256" key="3">
    <source>
        <dbReference type="ARBA" id="ARBA00022475"/>
    </source>
</evidence>
<dbReference type="GO" id="GO:0050906">
    <property type="term" value="P:detection of stimulus involved in sensory perception"/>
    <property type="evidence" value="ECO:0007669"/>
    <property type="project" value="UniProtKB-ARBA"/>
</dbReference>
<keyword evidence="4 9" id="KW-0812">Transmembrane</keyword>
<organism evidence="11 12">
    <name type="scientific">Arctia plantaginis</name>
    <name type="common">Wood tiger moth</name>
    <name type="synonym">Phalaena plantaginis</name>
    <dbReference type="NCBI Taxonomy" id="874455"/>
    <lineage>
        <taxon>Eukaryota</taxon>
        <taxon>Metazoa</taxon>
        <taxon>Ecdysozoa</taxon>
        <taxon>Arthropoda</taxon>
        <taxon>Hexapoda</taxon>
        <taxon>Insecta</taxon>
        <taxon>Pterygota</taxon>
        <taxon>Neoptera</taxon>
        <taxon>Endopterygota</taxon>
        <taxon>Lepidoptera</taxon>
        <taxon>Glossata</taxon>
        <taxon>Ditrysia</taxon>
        <taxon>Noctuoidea</taxon>
        <taxon>Erebidae</taxon>
        <taxon>Arctiinae</taxon>
        <taxon>Arctia</taxon>
    </lineage>
</organism>
<dbReference type="PANTHER" id="PTHR42643:SF35">
    <property type="entry name" value="IONOTROPIC RECEPTOR 68A, ISOFORM A"/>
    <property type="match status" value="1"/>
</dbReference>
<feature type="domain" description="Ionotropic glutamate receptor C-terminal" evidence="10">
    <location>
        <begin position="9"/>
        <end position="229"/>
    </location>
</feature>
<dbReference type="InterPro" id="IPR001320">
    <property type="entry name" value="Iontro_rcpt_C"/>
</dbReference>
<sequence>MLLVVSLPRLPTGWSIRLLTGWYWLYCILLVVSYRASMTAILANPAPRVTIDTIQELANSKVTCGGWGTETKKFFEESLDEYGQKIGAKFETIDDPLQAADKVAKGVYAYYDNSDFLKYVSVTRKNSFVNNKQENVTRPTVRKDDIERNLHIMSDCVVNIPISVGFHKNSPLKPLADVYIGRVVEVGLVEKWLNDAMHSIRALETNEDEIKALMNLKKLYGAFIALAVGYFLSAVCLCGEILHWKLIVKRDPHFDKYAMNLYYRNKNKKH</sequence>
<keyword evidence="3" id="KW-1003">Cell membrane</keyword>
<keyword evidence="6 9" id="KW-0472">Membrane</keyword>
<evidence type="ECO:0000256" key="5">
    <source>
        <dbReference type="ARBA" id="ARBA00022989"/>
    </source>
</evidence>
<dbReference type="Gene3D" id="1.10.287.70">
    <property type="match status" value="1"/>
</dbReference>
<feature type="transmembrane region" description="Helical" evidence="9">
    <location>
        <begin position="219"/>
        <end position="242"/>
    </location>
</feature>
<keyword evidence="5 9" id="KW-1133">Transmembrane helix</keyword>
<evidence type="ECO:0000256" key="8">
    <source>
        <dbReference type="ARBA" id="ARBA00023180"/>
    </source>
</evidence>
<evidence type="ECO:0000259" key="10">
    <source>
        <dbReference type="Pfam" id="PF00060"/>
    </source>
</evidence>
<name>A0A8S0YRI1_ARCPL</name>
<protein>
    <recommendedName>
        <fullName evidence="10">Ionotropic glutamate receptor C-terminal domain-containing protein</fullName>
    </recommendedName>
</protein>
<dbReference type="GO" id="GO:0015276">
    <property type="term" value="F:ligand-gated monoatomic ion channel activity"/>
    <property type="evidence" value="ECO:0007669"/>
    <property type="project" value="InterPro"/>
</dbReference>
<dbReference type="Pfam" id="PF00060">
    <property type="entry name" value="Lig_chan"/>
    <property type="match status" value="1"/>
</dbReference>
<dbReference type="SUPFAM" id="SSF53850">
    <property type="entry name" value="Periplasmic binding protein-like II"/>
    <property type="match status" value="1"/>
</dbReference>
<gene>
    <name evidence="11" type="ORF">APLA_LOCUS772</name>
</gene>
<feature type="transmembrane region" description="Helical" evidence="9">
    <location>
        <begin position="12"/>
        <end position="32"/>
    </location>
</feature>
<evidence type="ECO:0000256" key="7">
    <source>
        <dbReference type="ARBA" id="ARBA00023170"/>
    </source>
</evidence>
<accession>A0A8S0YRI1</accession>
<dbReference type="AlphaFoldDB" id="A0A8S0YRI1"/>
<evidence type="ECO:0000313" key="11">
    <source>
        <dbReference type="EMBL" id="CAB3221304.1"/>
    </source>
</evidence>
<evidence type="ECO:0000313" key="12">
    <source>
        <dbReference type="Proteomes" id="UP000494256"/>
    </source>
</evidence>
<evidence type="ECO:0000256" key="4">
    <source>
        <dbReference type="ARBA" id="ARBA00022692"/>
    </source>
</evidence>
<evidence type="ECO:0000256" key="6">
    <source>
        <dbReference type="ARBA" id="ARBA00023136"/>
    </source>
</evidence>
<proteinExistence type="inferred from homology"/>
<dbReference type="EMBL" id="CADEBD010000045">
    <property type="protein sequence ID" value="CAB3221304.1"/>
    <property type="molecule type" value="Genomic_DNA"/>
</dbReference>
<dbReference type="PANTHER" id="PTHR42643">
    <property type="entry name" value="IONOTROPIC RECEPTOR 20A-RELATED"/>
    <property type="match status" value="1"/>
</dbReference>
<evidence type="ECO:0000256" key="9">
    <source>
        <dbReference type="SAM" id="Phobius"/>
    </source>
</evidence>